<gene>
    <name evidence="12" type="primary">fimD</name>
    <name evidence="12" type="ORF">EcWSU1_01046</name>
</gene>
<dbReference type="InterPro" id="IPR025885">
    <property type="entry name" value="PapC_N"/>
</dbReference>
<evidence type="ECO:0000256" key="5">
    <source>
        <dbReference type="ARBA" id="ARBA00022692"/>
    </source>
</evidence>
<dbReference type="GO" id="GO:0009297">
    <property type="term" value="P:pilus assembly"/>
    <property type="evidence" value="ECO:0007669"/>
    <property type="project" value="InterPro"/>
</dbReference>
<dbReference type="InterPro" id="IPR025949">
    <property type="entry name" value="PapC-like_C"/>
</dbReference>
<evidence type="ECO:0000259" key="10">
    <source>
        <dbReference type="Pfam" id="PF13953"/>
    </source>
</evidence>
<evidence type="ECO:0000256" key="3">
    <source>
        <dbReference type="ARBA" id="ARBA00022448"/>
    </source>
</evidence>
<evidence type="ECO:0000313" key="12">
    <source>
        <dbReference type="EMBL" id="AEW72486.1"/>
    </source>
</evidence>
<dbReference type="Gene3D" id="3.10.20.410">
    <property type="match status" value="1"/>
</dbReference>
<dbReference type="Gene3D" id="2.60.40.2610">
    <property type="entry name" value="Outer membrane usher protein FimD, plug domain"/>
    <property type="match status" value="1"/>
</dbReference>
<evidence type="ECO:0000256" key="8">
    <source>
        <dbReference type="ARBA" id="ARBA00023237"/>
    </source>
</evidence>
<dbReference type="InterPro" id="IPR000015">
    <property type="entry name" value="Fimb_usher"/>
</dbReference>
<feature type="domain" description="PapC N-terminal" evidence="11">
    <location>
        <begin position="35"/>
        <end position="183"/>
    </location>
</feature>
<dbReference type="NCBIfam" id="NF011745">
    <property type="entry name" value="PRK15198.1"/>
    <property type="match status" value="1"/>
</dbReference>
<dbReference type="Gene3D" id="2.60.40.2070">
    <property type="match status" value="1"/>
</dbReference>
<dbReference type="Proteomes" id="UP000007838">
    <property type="component" value="Chromosome"/>
</dbReference>
<keyword evidence="6" id="KW-0732">Signal</keyword>
<dbReference type="PANTHER" id="PTHR30451">
    <property type="entry name" value="OUTER MEMBRANE USHER PROTEIN"/>
    <property type="match status" value="1"/>
</dbReference>
<name>G8LCT8_9ENTR</name>
<evidence type="ECO:0000259" key="11">
    <source>
        <dbReference type="Pfam" id="PF13954"/>
    </source>
</evidence>
<keyword evidence="5 9" id="KW-0812">Transmembrane</keyword>
<dbReference type="FunFam" id="2.60.40.2610:FF:000001">
    <property type="entry name" value="Outer membrane fimbrial usher protein"/>
    <property type="match status" value="1"/>
</dbReference>
<evidence type="ECO:0000256" key="4">
    <source>
        <dbReference type="ARBA" id="ARBA00022452"/>
    </source>
</evidence>
<dbReference type="InterPro" id="IPR037224">
    <property type="entry name" value="PapC_N_sf"/>
</dbReference>
<accession>G8LCT8</accession>
<dbReference type="PROSITE" id="PS01151">
    <property type="entry name" value="FIMBRIAL_USHER"/>
    <property type="match status" value="1"/>
</dbReference>
<evidence type="ECO:0000256" key="7">
    <source>
        <dbReference type="ARBA" id="ARBA00023136"/>
    </source>
</evidence>
<dbReference type="PANTHER" id="PTHR30451:SF6">
    <property type="entry name" value="OUTER MEMBRANE USHER PROTEIN SFMD"/>
    <property type="match status" value="1"/>
</dbReference>
<dbReference type="FunFam" id="2.60.40.3110:FF:000001">
    <property type="entry name" value="Putative fimbrial outer membrane usher"/>
    <property type="match status" value="1"/>
</dbReference>
<protein>
    <submittedName>
        <fullName evidence="12">Outer membrane usher protein fimD</fullName>
    </submittedName>
</protein>
<dbReference type="KEGG" id="eec:EcWSU1_01046"/>
<evidence type="ECO:0000256" key="2">
    <source>
        <dbReference type="ARBA" id="ARBA00008064"/>
    </source>
</evidence>
<evidence type="ECO:0000256" key="9">
    <source>
        <dbReference type="RuleBase" id="RU003884"/>
    </source>
</evidence>
<dbReference type="EMBL" id="CP002886">
    <property type="protein sequence ID" value="AEW72486.1"/>
    <property type="molecule type" value="Genomic_DNA"/>
</dbReference>
<keyword evidence="7 9" id="KW-0472">Membrane</keyword>
<dbReference type="InterPro" id="IPR018030">
    <property type="entry name" value="Fimbrial_membr_usher_CS"/>
</dbReference>
<sequence>MSRVSAMNNHQGRYCPVALALMAALWPQAGWSESYFNPAFLSDDTANVADLSRFEQGHQQAPGVYRVDIWRNDEFIATQDVRFEQADNTPPVAGGLSPCITRVMLERFGVNIAAFPELVNVKGETCIPLEKAIPGSEIAFNFASLRLNISLPQVAMQNSARGYIPPDQWDEGIPAALVNYSFTGNRGSEDDSYYLNLQSGLNYGAWRLRNNGAWRYTQNNGQRHSNWQNIGTWAQRTVIPLKSELVLGDSNTGNDVFDSVGFRGGRLFSSDSMYPDSLQGYAPTVRGIARTPAKVVVRQNGYVIYQSYVQPGAFAITDLNPTSSSGDLEVTVEEKDGSQQRYTVPYSTVPLLQREGRWKYDLVAGDYRSGNSEQDTPFFTQGTLITGLGDGYTLYGGTQLASRYTAVAIGAGKNLGDWGAVSLDITHARSQLADDSRHEGQSLRFLYAKSLNGFGTNFQLLGYRYSTKGFYTLDDVAWRSMEGYQYADNQDDDGVPDVESYHNLTWNKKGRFQLNISQSLGDYGSVYISGSEQTYWGTDESNLWYQLGYAGGVKGVNYSVSWSWNKSVGIDGTDRIASFNVSVPFSLFTRQGFRRDSAIDRAYATASASRNSDGDTSWQTGVSGTLLEDRNLNYSVTQGHTSNNGSSGSASANWQATYGTLGVGYNYARDQHDLNWQLSGGVVGHADGVTFSQPLGDTNVLIKAPGASGVSVENQTGVKTDWRGYAVMPYATVYRYNRVALDTNTMSNNTDIENNVSSVVPTKGALVRASFDTRIGVRALLTVTRGNQPVPFGAVVRETQSGVTSMVGDDGQIYLSGLPLEGELLIQWGNGMQSQCRAHYSLPEKSLQQAITLKGIRCE</sequence>
<dbReference type="NCBIfam" id="NF011740">
    <property type="entry name" value="PRK15193.1"/>
    <property type="match status" value="1"/>
</dbReference>
<dbReference type="GO" id="GO:0015473">
    <property type="term" value="F:fimbrial usher porin activity"/>
    <property type="evidence" value="ECO:0007669"/>
    <property type="project" value="InterPro"/>
</dbReference>
<feature type="domain" description="PapC-like C-terminal" evidence="10">
    <location>
        <begin position="780"/>
        <end position="844"/>
    </location>
</feature>
<dbReference type="InterPro" id="IPR043142">
    <property type="entry name" value="PapC-like_C_sf"/>
</dbReference>
<comment type="subcellular location">
    <subcellularLocation>
        <location evidence="1 9">Cell outer membrane</location>
        <topology evidence="1 9">Multi-pass membrane protein</topology>
    </subcellularLocation>
</comment>
<evidence type="ECO:0000256" key="6">
    <source>
        <dbReference type="ARBA" id="ARBA00022729"/>
    </source>
</evidence>
<keyword evidence="3 9" id="KW-0813">Transport</keyword>
<dbReference type="HOGENOM" id="CLU_009120_3_1_6"/>
<comment type="similarity">
    <text evidence="2 9">Belongs to the fimbrial export usher family.</text>
</comment>
<dbReference type="GO" id="GO:0009279">
    <property type="term" value="C:cell outer membrane"/>
    <property type="evidence" value="ECO:0007669"/>
    <property type="project" value="UniProtKB-SubCell"/>
</dbReference>
<dbReference type="InterPro" id="IPR042186">
    <property type="entry name" value="FimD_plug_dom"/>
</dbReference>
<dbReference type="Gene3D" id="2.60.40.3110">
    <property type="match status" value="1"/>
</dbReference>
<keyword evidence="8 9" id="KW-0998">Cell outer membrane</keyword>
<dbReference type="eggNOG" id="COG3188">
    <property type="taxonomic scope" value="Bacteria"/>
</dbReference>
<dbReference type="Pfam" id="PF00577">
    <property type="entry name" value="Usher"/>
    <property type="match status" value="1"/>
</dbReference>
<keyword evidence="9" id="KW-1029">Fimbrium biogenesis</keyword>
<keyword evidence="4" id="KW-1134">Transmembrane beta strand</keyword>
<evidence type="ECO:0000313" key="13">
    <source>
        <dbReference type="Proteomes" id="UP000007838"/>
    </source>
</evidence>
<organism evidence="12 13">
    <name type="scientific">Enterobacter ludwigii</name>
    <dbReference type="NCBI Taxonomy" id="299767"/>
    <lineage>
        <taxon>Bacteria</taxon>
        <taxon>Pseudomonadati</taxon>
        <taxon>Pseudomonadota</taxon>
        <taxon>Gammaproteobacteria</taxon>
        <taxon>Enterobacterales</taxon>
        <taxon>Enterobacteriaceae</taxon>
        <taxon>Enterobacter</taxon>
        <taxon>Enterobacter cloacae complex</taxon>
    </lineage>
</organism>
<proteinExistence type="inferred from homology"/>
<dbReference type="AlphaFoldDB" id="G8LCT8"/>
<dbReference type="Pfam" id="PF13953">
    <property type="entry name" value="PapC_C"/>
    <property type="match status" value="1"/>
</dbReference>
<evidence type="ECO:0000256" key="1">
    <source>
        <dbReference type="ARBA" id="ARBA00004571"/>
    </source>
</evidence>
<dbReference type="SUPFAM" id="SSF141729">
    <property type="entry name" value="FimD N-terminal domain-like"/>
    <property type="match status" value="1"/>
</dbReference>
<reference evidence="12 13" key="1">
    <citation type="journal article" date="2011" name="Stand. Genomic Sci.">
        <title>Complete genome of the onion pathogen Enterobacter cloacae EcWSU1.</title>
        <authorList>
            <person name="Humann J.L."/>
            <person name="Wildung M."/>
            <person name="Cheng C.H."/>
            <person name="Lee T."/>
            <person name="Stewart J.E."/>
            <person name="Drew J.C."/>
            <person name="Triplett E.W."/>
            <person name="Main D."/>
            <person name="Schroeder B.K."/>
        </authorList>
    </citation>
    <scope>NUCLEOTIDE SEQUENCE [LARGE SCALE GENOMIC DNA]</scope>
    <source>
        <strain evidence="12 13">EcWSU1</strain>
    </source>
</reference>
<dbReference type="Pfam" id="PF13954">
    <property type="entry name" value="PapC_N"/>
    <property type="match status" value="1"/>
</dbReference>